<comment type="similarity">
    <text evidence="2">Belongs to the mitochondrion-specific ribosomal protein mS31 family.</text>
</comment>
<comment type="subcellular location">
    <subcellularLocation>
        <location evidence="1">Mitochondrion</location>
    </subcellularLocation>
</comment>
<keyword evidence="4" id="KW-0689">Ribosomal protein</keyword>
<dbReference type="GO" id="GO:0003735">
    <property type="term" value="F:structural constituent of ribosome"/>
    <property type="evidence" value="ECO:0007669"/>
    <property type="project" value="InterPro"/>
</dbReference>
<dbReference type="OrthoDB" id="5989925at2759"/>
<evidence type="ECO:0000313" key="11">
    <source>
        <dbReference type="Proteomes" id="UP000245119"/>
    </source>
</evidence>
<evidence type="ECO:0000256" key="7">
    <source>
        <dbReference type="ARBA" id="ARBA00035133"/>
    </source>
</evidence>
<dbReference type="GO" id="GO:0005763">
    <property type="term" value="C:mitochondrial small ribosomal subunit"/>
    <property type="evidence" value="ECO:0007669"/>
    <property type="project" value="InterPro"/>
</dbReference>
<feature type="compositionally biased region" description="Basic and acidic residues" evidence="9">
    <location>
        <begin position="123"/>
        <end position="141"/>
    </location>
</feature>
<dbReference type="AlphaFoldDB" id="A0A2T7P4P6"/>
<dbReference type="PANTHER" id="PTHR13231:SF3">
    <property type="entry name" value="SMALL RIBOSOMAL SUBUNIT PROTEIN MS31"/>
    <property type="match status" value="1"/>
</dbReference>
<keyword evidence="11" id="KW-1185">Reference proteome</keyword>
<accession>A0A2T7P4P6</accession>
<dbReference type="Proteomes" id="UP000245119">
    <property type="component" value="Linkage Group LG6"/>
</dbReference>
<reference evidence="10 11" key="1">
    <citation type="submission" date="2018-04" db="EMBL/GenBank/DDBJ databases">
        <title>The genome of golden apple snail Pomacea canaliculata provides insight into stress tolerance and invasive adaptation.</title>
        <authorList>
            <person name="Liu C."/>
            <person name="Liu B."/>
            <person name="Ren Y."/>
            <person name="Zhang Y."/>
            <person name="Wang H."/>
            <person name="Li S."/>
            <person name="Jiang F."/>
            <person name="Yin L."/>
            <person name="Zhang G."/>
            <person name="Qian W."/>
            <person name="Fan W."/>
        </authorList>
    </citation>
    <scope>NUCLEOTIDE SEQUENCE [LARGE SCALE GENOMIC DNA]</scope>
    <source>
        <strain evidence="10">SZHN2017</strain>
        <tissue evidence="10">Muscle</tissue>
    </source>
</reference>
<comment type="caution">
    <text evidence="10">The sequence shown here is derived from an EMBL/GenBank/DDBJ whole genome shotgun (WGS) entry which is preliminary data.</text>
</comment>
<feature type="region of interest" description="Disordered" evidence="9">
    <location>
        <begin position="122"/>
        <end position="154"/>
    </location>
</feature>
<dbReference type="InterPro" id="IPR026299">
    <property type="entry name" value="MRP-S31"/>
</dbReference>
<organism evidence="10 11">
    <name type="scientific">Pomacea canaliculata</name>
    <name type="common">Golden apple snail</name>
    <dbReference type="NCBI Taxonomy" id="400727"/>
    <lineage>
        <taxon>Eukaryota</taxon>
        <taxon>Metazoa</taxon>
        <taxon>Spiralia</taxon>
        <taxon>Lophotrochozoa</taxon>
        <taxon>Mollusca</taxon>
        <taxon>Gastropoda</taxon>
        <taxon>Caenogastropoda</taxon>
        <taxon>Architaenioglossa</taxon>
        <taxon>Ampullarioidea</taxon>
        <taxon>Ampullariidae</taxon>
        <taxon>Pomacea</taxon>
    </lineage>
</organism>
<evidence type="ECO:0000256" key="9">
    <source>
        <dbReference type="SAM" id="MobiDB-lite"/>
    </source>
</evidence>
<evidence type="ECO:0000256" key="3">
    <source>
        <dbReference type="ARBA" id="ARBA00022946"/>
    </source>
</evidence>
<keyword evidence="5" id="KW-0496">Mitochondrion</keyword>
<evidence type="ECO:0000256" key="8">
    <source>
        <dbReference type="ARBA" id="ARBA00035363"/>
    </source>
</evidence>
<dbReference type="EMBL" id="PZQS01000006">
    <property type="protein sequence ID" value="PVD28397.1"/>
    <property type="molecule type" value="Genomic_DNA"/>
</dbReference>
<dbReference type="Pfam" id="PF15433">
    <property type="entry name" value="MRP-S31"/>
    <property type="match status" value="1"/>
</dbReference>
<sequence>MRFLVHAVQRYLLVCQPRRTVSLSSCAFAEENNNEISSSSSSDSESSDSDTEKGAQVDQELQKAAESVAKAVPGRQSEVKSNLLQQLKSYALLSKMQAEGQPPPDVAAKVSNLLSGMRVAQQRKAEADRQATYDELQTGRERRPKISQQRGPTRQISPEIEAMKLFHGPDLGIFTADVDQKAMSSAAAAAGEPSKPDLWSELYQAQLMRAKRQSPSNAFEEMIEWTDSGKLWTFPINNEQGMDEVNVGFHQHVFLEDQITDFPRRGPIRHFMELVIIGLSKNPYLTVQQKHEHIDWFRQYFKENKSILEETLGKDGIIGESASTN</sequence>
<feature type="region of interest" description="Disordered" evidence="9">
    <location>
        <begin position="32"/>
        <end position="76"/>
    </location>
</feature>
<keyword evidence="6" id="KW-0687">Ribonucleoprotein</keyword>
<evidence type="ECO:0000256" key="4">
    <source>
        <dbReference type="ARBA" id="ARBA00022980"/>
    </source>
</evidence>
<name>A0A2T7P4P6_POMCA</name>
<feature type="compositionally biased region" description="Basic and acidic residues" evidence="9">
    <location>
        <begin position="50"/>
        <end position="63"/>
    </location>
</feature>
<evidence type="ECO:0000256" key="1">
    <source>
        <dbReference type="ARBA" id="ARBA00004173"/>
    </source>
</evidence>
<gene>
    <name evidence="10" type="ORF">C0Q70_10984</name>
</gene>
<evidence type="ECO:0000256" key="6">
    <source>
        <dbReference type="ARBA" id="ARBA00023274"/>
    </source>
</evidence>
<proteinExistence type="inferred from homology"/>
<evidence type="ECO:0000256" key="5">
    <source>
        <dbReference type="ARBA" id="ARBA00023128"/>
    </source>
</evidence>
<dbReference type="PANTHER" id="PTHR13231">
    <property type="entry name" value="MITOCHONDRIAL RIBOSOMAL PROTEIN S31"/>
    <property type="match status" value="1"/>
</dbReference>
<dbReference type="STRING" id="400727.A0A2T7P4P6"/>
<keyword evidence="3" id="KW-0809">Transit peptide</keyword>
<evidence type="ECO:0000256" key="2">
    <source>
        <dbReference type="ARBA" id="ARBA00011057"/>
    </source>
</evidence>
<feature type="compositionally biased region" description="Low complexity" evidence="9">
    <location>
        <begin position="32"/>
        <end position="44"/>
    </location>
</feature>
<evidence type="ECO:0000313" key="10">
    <source>
        <dbReference type="EMBL" id="PVD28397.1"/>
    </source>
</evidence>
<protein>
    <recommendedName>
        <fullName evidence="7">Small ribosomal subunit protein mS31</fullName>
    </recommendedName>
    <alternativeName>
        <fullName evidence="8">28S ribosomal protein S31, mitochondrial</fullName>
    </alternativeName>
</protein>